<protein>
    <recommendedName>
        <fullName evidence="1">Dihydroneopterin aldolase/epimerase domain-containing protein</fullName>
    </recommendedName>
</protein>
<feature type="domain" description="Dihydroneopterin aldolase/epimerase" evidence="1">
    <location>
        <begin position="14"/>
        <end position="121"/>
    </location>
</feature>
<dbReference type="Pfam" id="PF02152">
    <property type="entry name" value="FolB"/>
    <property type="match status" value="1"/>
</dbReference>
<accession>A0A916WQA0</accession>
<dbReference type="GO" id="GO:0004150">
    <property type="term" value="F:dihydroneopterin aldolase activity"/>
    <property type="evidence" value="ECO:0007669"/>
    <property type="project" value="InterPro"/>
</dbReference>
<dbReference type="SUPFAM" id="SSF55620">
    <property type="entry name" value="Tetrahydrobiopterin biosynthesis enzymes-like"/>
    <property type="match status" value="1"/>
</dbReference>
<dbReference type="EMBL" id="BMIH01000001">
    <property type="protein sequence ID" value="GGB19509.1"/>
    <property type="molecule type" value="Genomic_DNA"/>
</dbReference>
<sequence>MAEPAAGTAAATLVRVADLPVLADIGINPDEIGRRQPLILTVELALRAPVVRDLADTVDYRQIVKAAEALATVHIPLIEMFAQRLGERCVQWPGVASATIRIDKPFAISPGLAGVQVTVTA</sequence>
<keyword evidence="3" id="KW-1185">Reference proteome</keyword>
<gene>
    <name evidence="2" type="ORF">GCM10011380_06350</name>
</gene>
<reference evidence="2" key="2">
    <citation type="submission" date="2020-09" db="EMBL/GenBank/DDBJ databases">
        <authorList>
            <person name="Sun Q."/>
            <person name="Zhou Y."/>
        </authorList>
    </citation>
    <scope>NUCLEOTIDE SEQUENCE</scope>
    <source>
        <strain evidence="2">CGMCC 1.15330</strain>
    </source>
</reference>
<organism evidence="2 3">
    <name type="scientific">Sphingomonas metalli</name>
    <dbReference type="NCBI Taxonomy" id="1779358"/>
    <lineage>
        <taxon>Bacteria</taxon>
        <taxon>Pseudomonadati</taxon>
        <taxon>Pseudomonadota</taxon>
        <taxon>Alphaproteobacteria</taxon>
        <taxon>Sphingomonadales</taxon>
        <taxon>Sphingomonadaceae</taxon>
        <taxon>Sphingomonas</taxon>
    </lineage>
</organism>
<dbReference type="AlphaFoldDB" id="A0A916WQA0"/>
<dbReference type="InterPro" id="IPR043133">
    <property type="entry name" value="GTP-CH-I_C/QueF"/>
</dbReference>
<dbReference type="RefSeq" id="WP_188657188.1">
    <property type="nucleotide sequence ID" value="NZ_BMIH01000001.1"/>
</dbReference>
<comment type="caution">
    <text evidence="2">The sequence shown here is derived from an EMBL/GenBank/DDBJ whole genome shotgun (WGS) entry which is preliminary data.</text>
</comment>
<evidence type="ECO:0000313" key="3">
    <source>
        <dbReference type="Proteomes" id="UP000623067"/>
    </source>
</evidence>
<evidence type="ECO:0000259" key="1">
    <source>
        <dbReference type="SMART" id="SM00905"/>
    </source>
</evidence>
<dbReference type="GO" id="GO:0006760">
    <property type="term" value="P:folic acid-containing compound metabolic process"/>
    <property type="evidence" value="ECO:0007669"/>
    <property type="project" value="InterPro"/>
</dbReference>
<dbReference type="InterPro" id="IPR006157">
    <property type="entry name" value="FolB_dom"/>
</dbReference>
<reference evidence="2" key="1">
    <citation type="journal article" date="2014" name="Int. J. Syst. Evol. Microbiol.">
        <title>Complete genome sequence of Corynebacterium casei LMG S-19264T (=DSM 44701T), isolated from a smear-ripened cheese.</title>
        <authorList>
            <consortium name="US DOE Joint Genome Institute (JGI-PGF)"/>
            <person name="Walter F."/>
            <person name="Albersmeier A."/>
            <person name="Kalinowski J."/>
            <person name="Ruckert C."/>
        </authorList>
    </citation>
    <scope>NUCLEOTIDE SEQUENCE</scope>
    <source>
        <strain evidence="2">CGMCC 1.15330</strain>
    </source>
</reference>
<evidence type="ECO:0000313" key="2">
    <source>
        <dbReference type="EMBL" id="GGB19509.1"/>
    </source>
</evidence>
<name>A0A916WQA0_9SPHN</name>
<dbReference type="Gene3D" id="3.30.1130.10">
    <property type="match status" value="1"/>
</dbReference>
<dbReference type="SMART" id="SM00905">
    <property type="entry name" value="FolB"/>
    <property type="match status" value="1"/>
</dbReference>
<dbReference type="Proteomes" id="UP000623067">
    <property type="component" value="Unassembled WGS sequence"/>
</dbReference>
<proteinExistence type="predicted"/>